<feature type="domain" description="UspA" evidence="2">
    <location>
        <begin position="156"/>
        <end position="276"/>
    </location>
</feature>
<dbReference type="EMBL" id="MDGQ01000005">
    <property type="protein sequence ID" value="OEJ99795.1"/>
    <property type="molecule type" value="Genomic_DNA"/>
</dbReference>
<dbReference type="InterPro" id="IPR006015">
    <property type="entry name" value="Universal_stress_UspA"/>
</dbReference>
<dbReference type="InterPro" id="IPR014729">
    <property type="entry name" value="Rossmann-like_a/b/a_fold"/>
</dbReference>
<dbReference type="Gene3D" id="3.40.50.620">
    <property type="entry name" value="HUPs"/>
    <property type="match status" value="2"/>
</dbReference>
<sequence>MKTILVPTDFSEQATNALYLATQIAKKSGAKILIVNVIEGIRNFSFNTMGESNAAMGEEAFLVRKLVEKVNERMAQLVSDSMFDGVEVATEVEMGSPYESISRVIAGHSADLVVMGTVGMSGLEEVLIGSNTEKVVRHAKCPVITLKKKVSLEDIQNIVFATNLDSDQTAVIERLKVMQEMTGAKLHLVKVNTPNHFHTQHQMEDEFENYLAKHKLSNTSTNIYNEITEEDGILRFAEDLGPCMIAIGTHGRTGLLHLLSGSIAEDLVNHADKPVWTMSMKHAK</sequence>
<organism evidence="3 4">
    <name type="scientific">Roseivirga misakiensis</name>
    <dbReference type="NCBI Taxonomy" id="1563681"/>
    <lineage>
        <taxon>Bacteria</taxon>
        <taxon>Pseudomonadati</taxon>
        <taxon>Bacteroidota</taxon>
        <taxon>Cytophagia</taxon>
        <taxon>Cytophagales</taxon>
        <taxon>Roseivirgaceae</taxon>
        <taxon>Roseivirga</taxon>
    </lineage>
</organism>
<dbReference type="AlphaFoldDB" id="A0A1E5SKZ0"/>
<dbReference type="InterPro" id="IPR006016">
    <property type="entry name" value="UspA"/>
</dbReference>
<dbReference type="STRING" id="1563681.BFP71_09545"/>
<name>A0A1E5SKZ0_9BACT</name>
<dbReference type="RefSeq" id="WP_069835257.1">
    <property type="nucleotide sequence ID" value="NZ_MDGQ01000005.1"/>
</dbReference>
<dbReference type="PANTHER" id="PTHR46268:SF6">
    <property type="entry name" value="UNIVERSAL STRESS PROTEIN UP12"/>
    <property type="match status" value="1"/>
</dbReference>
<evidence type="ECO:0000259" key="2">
    <source>
        <dbReference type="Pfam" id="PF00582"/>
    </source>
</evidence>
<comment type="similarity">
    <text evidence="1">Belongs to the universal stress protein A family.</text>
</comment>
<dbReference type="Pfam" id="PF00582">
    <property type="entry name" value="Usp"/>
    <property type="match status" value="2"/>
</dbReference>
<keyword evidence="4" id="KW-1185">Reference proteome</keyword>
<accession>A0A1E5SKZ0</accession>
<dbReference type="SUPFAM" id="SSF52402">
    <property type="entry name" value="Adenine nucleotide alpha hydrolases-like"/>
    <property type="match status" value="2"/>
</dbReference>
<reference evidence="3 4" key="1">
    <citation type="submission" date="2016-08" db="EMBL/GenBank/DDBJ databases">
        <title>Draft genome of Fabibacter sp. strain SK-8.</title>
        <authorList>
            <person name="Wong S.-K."/>
            <person name="Hamasaki K."/>
            <person name="Yoshizawa S."/>
        </authorList>
    </citation>
    <scope>NUCLEOTIDE SEQUENCE [LARGE SCALE GENOMIC DNA]</scope>
    <source>
        <strain evidence="3 4">SK-8</strain>
    </source>
</reference>
<dbReference type="OrthoDB" id="1522603at2"/>
<comment type="caution">
    <text evidence="3">The sequence shown here is derived from an EMBL/GenBank/DDBJ whole genome shotgun (WGS) entry which is preliminary data.</text>
</comment>
<gene>
    <name evidence="3" type="ORF">BFP71_09545</name>
</gene>
<dbReference type="CDD" id="cd00293">
    <property type="entry name" value="USP-like"/>
    <property type="match status" value="2"/>
</dbReference>
<dbReference type="Proteomes" id="UP000095552">
    <property type="component" value="Unassembled WGS sequence"/>
</dbReference>
<feature type="domain" description="UspA" evidence="2">
    <location>
        <begin position="1"/>
        <end position="146"/>
    </location>
</feature>
<protein>
    <recommendedName>
        <fullName evidence="2">UspA domain-containing protein</fullName>
    </recommendedName>
</protein>
<proteinExistence type="inferred from homology"/>
<evidence type="ECO:0000256" key="1">
    <source>
        <dbReference type="ARBA" id="ARBA00008791"/>
    </source>
</evidence>
<dbReference type="PANTHER" id="PTHR46268">
    <property type="entry name" value="STRESS RESPONSE PROTEIN NHAX"/>
    <property type="match status" value="1"/>
</dbReference>
<evidence type="ECO:0000313" key="3">
    <source>
        <dbReference type="EMBL" id="OEJ99795.1"/>
    </source>
</evidence>
<dbReference type="PRINTS" id="PR01438">
    <property type="entry name" value="UNVRSLSTRESS"/>
</dbReference>
<evidence type="ECO:0000313" key="4">
    <source>
        <dbReference type="Proteomes" id="UP000095552"/>
    </source>
</evidence>